<keyword evidence="4" id="KW-1185">Reference proteome</keyword>
<organism evidence="3 4">
    <name type="scientific">Lacunisphaera limnophila</name>
    <dbReference type="NCBI Taxonomy" id="1838286"/>
    <lineage>
        <taxon>Bacteria</taxon>
        <taxon>Pseudomonadati</taxon>
        <taxon>Verrucomicrobiota</taxon>
        <taxon>Opitutia</taxon>
        <taxon>Opitutales</taxon>
        <taxon>Opitutaceae</taxon>
        <taxon>Lacunisphaera</taxon>
    </lineage>
</organism>
<feature type="region of interest" description="Disordered" evidence="1">
    <location>
        <begin position="138"/>
        <end position="170"/>
    </location>
</feature>
<dbReference type="Gene3D" id="3.30.1150.10">
    <property type="match status" value="1"/>
</dbReference>
<sequence>MKLSLLPLLTLALAAGACSQHATTPAPSLVAVPAGTLQTAWGAMPTYRSEGLPFKFDRSRQRQAVLPREYRAGDTVVLDVLVSRDGTINDVKVQRSCGTESVDRFMANRFVGARSQLQVAATDPAPYVIRQTFSLGESGPTGSNALMTDGDSKFSDVRPMGTGAKHPADH</sequence>
<gene>
    <name evidence="3" type="ORF">Verru16b_00164</name>
</gene>
<dbReference type="RefSeq" id="WP_069960512.1">
    <property type="nucleotide sequence ID" value="NZ_CP016094.1"/>
</dbReference>
<feature type="chain" id="PRO_5009304116" description="Gram-negative bacterial tonB protein" evidence="2">
    <location>
        <begin position="23"/>
        <end position="170"/>
    </location>
</feature>
<evidence type="ECO:0008006" key="5">
    <source>
        <dbReference type="Google" id="ProtNLM"/>
    </source>
</evidence>
<dbReference type="Proteomes" id="UP000095228">
    <property type="component" value="Chromosome"/>
</dbReference>
<dbReference type="SUPFAM" id="SSF74653">
    <property type="entry name" value="TolA/TonB C-terminal domain"/>
    <property type="match status" value="1"/>
</dbReference>
<dbReference type="PROSITE" id="PS51257">
    <property type="entry name" value="PROKAR_LIPOPROTEIN"/>
    <property type="match status" value="1"/>
</dbReference>
<feature type="signal peptide" evidence="2">
    <location>
        <begin position="1"/>
        <end position="22"/>
    </location>
</feature>
<evidence type="ECO:0000256" key="1">
    <source>
        <dbReference type="SAM" id="MobiDB-lite"/>
    </source>
</evidence>
<name>A0A1I7PHN5_9BACT</name>
<proteinExistence type="predicted"/>
<dbReference type="KEGG" id="obg:Verru16b_00164"/>
<protein>
    <recommendedName>
        <fullName evidence="5">Gram-negative bacterial tonB protein</fullName>
    </recommendedName>
</protein>
<reference evidence="3 4" key="1">
    <citation type="submission" date="2016-06" db="EMBL/GenBank/DDBJ databases">
        <title>Three novel species with peptidoglycan cell walls form the new genus Lacunisphaera gen. nov. in the family Opitutaceae of the verrucomicrobial subdivision 4.</title>
        <authorList>
            <person name="Rast P."/>
            <person name="Gloeckner I."/>
            <person name="Jogler M."/>
            <person name="Boedeker C."/>
            <person name="Jeske O."/>
            <person name="Wiegand S."/>
            <person name="Reinhardt R."/>
            <person name="Schumann P."/>
            <person name="Rohde M."/>
            <person name="Spring S."/>
            <person name="Gloeckner F.O."/>
            <person name="Jogler C."/>
        </authorList>
    </citation>
    <scope>NUCLEOTIDE SEQUENCE [LARGE SCALE GENOMIC DNA]</scope>
    <source>
        <strain evidence="3 4">IG16b</strain>
    </source>
</reference>
<evidence type="ECO:0000313" key="3">
    <source>
        <dbReference type="EMBL" id="AOS43123.1"/>
    </source>
</evidence>
<accession>A0A1I7PHN5</accession>
<keyword evidence="2" id="KW-0732">Signal</keyword>
<dbReference type="AlphaFoldDB" id="A0A1I7PHN5"/>
<evidence type="ECO:0000256" key="2">
    <source>
        <dbReference type="SAM" id="SignalP"/>
    </source>
</evidence>
<evidence type="ECO:0000313" key="4">
    <source>
        <dbReference type="Proteomes" id="UP000095228"/>
    </source>
</evidence>
<dbReference type="EMBL" id="CP016094">
    <property type="protein sequence ID" value="AOS43123.1"/>
    <property type="molecule type" value="Genomic_DNA"/>
</dbReference>